<proteinExistence type="predicted"/>
<dbReference type="EMBL" id="JMIX01000003">
    <property type="protein sequence ID" value="KEO98545.1"/>
    <property type="molecule type" value="Genomic_DNA"/>
</dbReference>
<dbReference type="AlphaFoldDB" id="A0A074N0R6"/>
<gene>
    <name evidence="1" type="ORF">EH32_05400</name>
</gene>
<organism evidence="1 2">
    <name type="scientific">Erythrobacter litoralis</name>
    <dbReference type="NCBI Taxonomy" id="39960"/>
    <lineage>
        <taxon>Bacteria</taxon>
        <taxon>Pseudomonadati</taxon>
        <taxon>Pseudomonadota</taxon>
        <taxon>Alphaproteobacteria</taxon>
        <taxon>Sphingomonadales</taxon>
        <taxon>Erythrobacteraceae</taxon>
        <taxon>Erythrobacter/Porphyrobacter group</taxon>
        <taxon>Erythrobacter</taxon>
    </lineage>
</organism>
<evidence type="ECO:0000313" key="1">
    <source>
        <dbReference type="EMBL" id="KEO98545.1"/>
    </source>
</evidence>
<dbReference type="RefSeq" id="WP_034900768.1">
    <property type="nucleotide sequence ID" value="NZ_CP017057.1"/>
</dbReference>
<protein>
    <submittedName>
        <fullName evidence="1">Uncharacterized protein</fullName>
    </submittedName>
</protein>
<reference evidence="1 2" key="1">
    <citation type="submission" date="2014-04" db="EMBL/GenBank/DDBJ databases">
        <title>A comprehensive comparison of genomes of Erythrobacter spp. Strains.</title>
        <authorList>
            <person name="Zheng Q."/>
        </authorList>
    </citation>
    <scope>NUCLEOTIDE SEQUENCE [LARGE SCALE GENOMIC DNA]</scope>
    <source>
        <strain evidence="1 2">DSM 8509</strain>
    </source>
</reference>
<dbReference type="Proteomes" id="UP000027866">
    <property type="component" value="Unassembled WGS sequence"/>
</dbReference>
<comment type="caution">
    <text evidence="1">The sequence shown here is derived from an EMBL/GenBank/DDBJ whole genome shotgun (WGS) entry which is preliminary data.</text>
</comment>
<dbReference type="KEGG" id="elq:Ga0102493_112978"/>
<dbReference type="PATRIC" id="fig|39960.10.peg.2071"/>
<keyword evidence="2" id="KW-1185">Reference proteome</keyword>
<sequence>MGGFIGQAGLADWWLGEFDDAERAHILATFQPMGASDGAAILVKGESGGADNDPSNLLSSLAGWFKRESDRSIGYRIIDKAEELLATSPSILTKHFTYQAKAQVYYRWRDVDSFALDRAEKACRDQIALAPMAAKEFLGEGPRPIIEIDWLNDGEDEIERKVELIKKDEATASGDVLGFLPSHHGYRQLAIILEKRGDYRDALALSEQAKGQGWKGDWDSRITRLTKKLAKGSP</sequence>
<dbReference type="OrthoDB" id="7823852at2"/>
<evidence type="ECO:0000313" key="2">
    <source>
        <dbReference type="Proteomes" id="UP000027866"/>
    </source>
</evidence>
<name>A0A074N0R6_9SPHN</name>
<accession>A0A074N0R6</accession>